<dbReference type="CDD" id="cd19411">
    <property type="entry name" value="MCP2201-like_sensor"/>
    <property type="match status" value="1"/>
</dbReference>
<dbReference type="InterPro" id="IPR004089">
    <property type="entry name" value="MCPsignal_dom"/>
</dbReference>
<dbReference type="Pfam" id="PF00672">
    <property type="entry name" value="HAMP"/>
    <property type="match status" value="1"/>
</dbReference>
<name>A0ABR6XBE9_9BURK</name>
<feature type="region of interest" description="Disordered" evidence="4">
    <location>
        <begin position="530"/>
        <end position="584"/>
    </location>
</feature>
<evidence type="ECO:0000259" key="7">
    <source>
        <dbReference type="PROSITE" id="PS50885"/>
    </source>
</evidence>
<dbReference type="EMBL" id="JACOFT010000001">
    <property type="protein sequence ID" value="MBC3810043.1"/>
    <property type="molecule type" value="Genomic_DNA"/>
</dbReference>
<dbReference type="PANTHER" id="PTHR43531">
    <property type="entry name" value="PROTEIN ICFG"/>
    <property type="match status" value="1"/>
</dbReference>
<gene>
    <name evidence="8" type="ORF">H8K26_01200</name>
</gene>
<dbReference type="InterPro" id="IPR024478">
    <property type="entry name" value="HlyB_4HB_MCP"/>
</dbReference>
<dbReference type="InterPro" id="IPR047347">
    <property type="entry name" value="YvaQ-like_sensor"/>
</dbReference>
<comment type="caution">
    <text evidence="8">The sequence shown here is derived from an EMBL/GenBank/DDBJ whole genome shotgun (WGS) entry which is preliminary data.</text>
</comment>
<keyword evidence="5" id="KW-0472">Membrane</keyword>
<evidence type="ECO:0000256" key="5">
    <source>
        <dbReference type="SAM" id="Phobius"/>
    </source>
</evidence>
<dbReference type="InterPro" id="IPR003660">
    <property type="entry name" value="HAMP_dom"/>
</dbReference>
<dbReference type="Pfam" id="PF12729">
    <property type="entry name" value="4HB_MCP_1"/>
    <property type="match status" value="1"/>
</dbReference>
<dbReference type="PRINTS" id="PR00260">
    <property type="entry name" value="CHEMTRNSDUCR"/>
</dbReference>
<feature type="domain" description="Methyl-accepting transducer" evidence="6">
    <location>
        <begin position="270"/>
        <end position="499"/>
    </location>
</feature>
<comment type="similarity">
    <text evidence="2">Belongs to the methyl-accepting chemotaxis (MCP) protein family.</text>
</comment>
<evidence type="ECO:0000256" key="3">
    <source>
        <dbReference type="PROSITE-ProRule" id="PRU00284"/>
    </source>
</evidence>
<keyword evidence="1" id="KW-0488">Methylation</keyword>
<evidence type="ECO:0000259" key="6">
    <source>
        <dbReference type="PROSITE" id="PS50111"/>
    </source>
</evidence>
<evidence type="ECO:0000313" key="9">
    <source>
        <dbReference type="Proteomes" id="UP000637632"/>
    </source>
</evidence>
<dbReference type="SMART" id="SM00304">
    <property type="entry name" value="HAMP"/>
    <property type="match status" value="1"/>
</dbReference>
<dbReference type="InterPro" id="IPR051310">
    <property type="entry name" value="MCP_chemotaxis"/>
</dbReference>
<dbReference type="Gene3D" id="1.10.287.950">
    <property type="entry name" value="Methyl-accepting chemotaxis protein"/>
    <property type="match status" value="1"/>
</dbReference>
<dbReference type="CDD" id="cd06225">
    <property type="entry name" value="HAMP"/>
    <property type="match status" value="1"/>
</dbReference>
<dbReference type="CDD" id="cd11386">
    <property type="entry name" value="MCP_signal"/>
    <property type="match status" value="1"/>
</dbReference>
<evidence type="ECO:0000256" key="4">
    <source>
        <dbReference type="SAM" id="MobiDB-lite"/>
    </source>
</evidence>
<evidence type="ECO:0000313" key="8">
    <source>
        <dbReference type="EMBL" id="MBC3810043.1"/>
    </source>
</evidence>
<keyword evidence="9" id="KW-1185">Reference proteome</keyword>
<evidence type="ECO:0000256" key="1">
    <source>
        <dbReference type="ARBA" id="ARBA00022481"/>
    </source>
</evidence>
<feature type="transmembrane region" description="Helical" evidence="5">
    <location>
        <begin position="192"/>
        <end position="212"/>
    </location>
</feature>
<dbReference type="PROSITE" id="PS50885">
    <property type="entry name" value="HAMP"/>
    <property type="match status" value="1"/>
</dbReference>
<dbReference type="Pfam" id="PF00015">
    <property type="entry name" value="MCPsignal"/>
    <property type="match status" value="1"/>
</dbReference>
<feature type="transmembrane region" description="Helical" evidence="5">
    <location>
        <begin position="13"/>
        <end position="33"/>
    </location>
</feature>
<keyword evidence="5" id="KW-1133">Transmembrane helix</keyword>
<dbReference type="InterPro" id="IPR004090">
    <property type="entry name" value="Chemotax_Me-accpt_rcpt"/>
</dbReference>
<dbReference type="RefSeq" id="WP_190476759.1">
    <property type="nucleotide sequence ID" value="NZ_JACOFT010000001.1"/>
</dbReference>
<organism evidence="8 9">
    <name type="scientific">Undibacterium aquatile</name>
    <dbReference type="NCBI Taxonomy" id="1537398"/>
    <lineage>
        <taxon>Bacteria</taxon>
        <taxon>Pseudomonadati</taxon>
        <taxon>Pseudomonadota</taxon>
        <taxon>Betaproteobacteria</taxon>
        <taxon>Burkholderiales</taxon>
        <taxon>Oxalobacteraceae</taxon>
        <taxon>Undibacterium</taxon>
    </lineage>
</organism>
<dbReference type="SUPFAM" id="SSF58104">
    <property type="entry name" value="Methyl-accepting chemotaxis protein (MCP) signaling domain"/>
    <property type="match status" value="1"/>
</dbReference>
<feature type="compositionally biased region" description="Polar residues" evidence="4">
    <location>
        <begin position="550"/>
        <end position="566"/>
    </location>
</feature>
<feature type="domain" description="HAMP" evidence="7">
    <location>
        <begin position="213"/>
        <end position="265"/>
    </location>
</feature>
<reference evidence="8 9" key="1">
    <citation type="submission" date="2020-08" db="EMBL/GenBank/DDBJ databases">
        <title>Novel species isolated from subtropical streams in China.</title>
        <authorList>
            <person name="Lu H."/>
        </authorList>
    </citation>
    <scope>NUCLEOTIDE SEQUENCE [LARGE SCALE GENOMIC DNA]</scope>
    <source>
        <strain evidence="8 9">CCTCC AB 2015119</strain>
    </source>
</reference>
<protein>
    <submittedName>
        <fullName evidence="8">MCP four helix bundle domain-containing protein</fullName>
    </submittedName>
</protein>
<dbReference type="PANTHER" id="PTHR43531:SF14">
    <property type="entry name" value="METHYL-ACCEPTING CHEMOTAXIS PROTEIN I-RELATED"/>
    <property type="match status" value="1"/>
</dbReference>
<keyword evidence="5" id="KW-0812">Transmembrane</keyword>
<dbReference type="Gene3D" id="6.10.340.10">
    <property type="match status" value="1"/>
</dbReference>
<evidence type="ECO:0000256" key="2">
    <source>
        <dbReference type="ARBA" id="ARBA00029447"/>
    </source>
</evidence>
<accession>A0ABR6XBE9</accession>
<sequence length="584" mass="62445">MSFFYDLKISVKLLISSLCLLLITIFIGIFSVTELAQVNTAARDLGENWMPSVKAAMGIKERVSRIRSQEAQMVFAENPEEVEKYVTRTKEAISGLREIEADYSRMMTNAAEKANYDEYAKLMADYLQITDKMIAAAKAGNSTEAVSLLRTTSSKANTRLRDHVDKMVKIQSDGGIAAYEHSTQVYETARSLILVALAICVVLGLALSFWIARLVSRPLMNAVKVAQTVASGDLTSHIEASSKDETGMLLQALKDMNDNLLKVVSEVRQGTDHITIAATEIAQGNLDLSGRTESQASSLEETASSMEEITSTIHHNADNARQANQLSDSASAVAQRGGDVVSQVVQTMGSINESSRKIVDIIGVIDGIAFQTNILALNAAVEAARAGEQGRGFAVVASEVRNLAQRSASAAKEIKELINDSVDKVAQGTRLVDQAGDTMSEVVASVRRVSDMINEITAAGQEQSAGIAQINDAITNMDTLTQQNAALVEEAAAAAAGLQGQAEKLSSVVSVFKLDQSQTAAPNASAMQVNRNTADATKKTMAKPGKKETNSTAIKSASSSVRQSPQRAAKAVEKAGDTADWEEF</sequence>
<dbReference type="PROSITE" id="PS50111">
    <property type="entry name" value="CHEMOTAXIS_TRANSDUC_2"/>
    <property type="match status" value="1"/>
</dbReference>
<proteinExistence type="inferred from homology"/>
<dbReference type="SMART" id="SM00283">
    <property type="entry name" value="MA"/>
    <property type="match status" value="1"/>
</dbReference>
<dbReference type="Proteomes" id="UP000637632">
    <property type="component" value="Unassembled WGS sequence"/>
</dbReference>
<keyword evidence="3" id="KW-0807">Transducer</keyword>